<dbReference type="Pfam" id="PF00400">
    <property type="entry name" value="WD40"/>
    <property type="match status" value="1"/>
</dbReference>
<dbReference type="SUPFAM" id="SSF50978">
    <property type="entry name" value="WD40 repeat-like"/>
    <property type="match status" value="2"/>
</dbReference>
<dbReference type="PANTHER" id="PTHR13950">
    <property type="entry name" value="RABCONNECTIN-RELATED"/>
    <property type="match status" value="1"/>
</dbReference>
<dbReference type="InterPro" id="IPR022033">
    <property type="entry name" value="Rav1p_C"/>
</dbReference>
<dbReference type="PANTHER" id="PTHR13950:SF9">
    <property type="entry name" value="RABCONNECTIN-3A"/>
    <property type="match status" value="1"/>
</dbReference>
<gene>
    <name evidence="3" type="ORF">Egran_04592</name>
</gene>
<accession>A0A232LU15</accession>
<protein>
    <recommendedName>
        <fullName evidence="2">RAVE complex protein Rav1 C-terminal domain-containing protein</fullName>
    </recommendedName>
</protein>
<dbReference type="EMBL" id="NPHW01004661">
    <property type="protein sequence ID" value="OXV07643.1"/>
    <property type="molecule type" value="Genomic_DNA"/>
</dbReference>
<dbReference type="PROSITE" id="PS50082">
    <property type="entry name" value="WD_REPEATS_2"/>
    <property type="match status" value="1"/>
</dbReference>
<proteinExistence type="predicted"/>
<dbReference type="InterPro" id="IPR036322">
    <property type="entry name" value="WD40_repeat_dom_sf"/>
</dbReference>
<reference evidence="3 4" key="1">
    <citation type="journal article" date="2015" name="Environ. Microbiol.">
        <title>Metagenome sequence of Elaphomyces granulatus from sporocarp tissue reveals Ascomycota ectomycorrhizal fingerprints of genome expansion and a Proteobacteria-rich microbiome.</title>
        <authorList>
            <person name="Quandt C.A."/>
            <person name="Kohler A."/>
            <person name="Hesse C.N."/>
            <person name="Sharpton T.J."/>
            <person name="Martin F."/>
            <person name="Spatafora J.W."/>
        </authorList>
    </citation>
    <scope>NUCLEOTIDE SEQUENCE [LARGE SCALE GENOMIC DNA]</scope>
    <source>
        <strain evidence="3 4">OSC145934</strain>
    </source>
</reference>
<name>A0A232LU15_9EURO</name>
<dbReference type="GO" id="GO:0007035">
    <property type="term" value="P:vacuolar acidification"/>
    <property type="evidence" value="ECO:0007669"/>
    <property type="project" value="TreeGrafter"/>
</dbReference>
<evidence type="ECO:0000256" key="1">
    <source>
        <dbReference type="PROSITE-ProRule" id="PRU00221"/>
    </source>
</evidence>
<dbReference type="Pfam" id="PF12234">
    <property type="entry name" value="Rav1p_C"/>
    <property type="match status" value="1"/>
</dbReference>
<feature type="repeat" description="WD" evidence="1">
    <location>
        <begin position="406"/>
        <end position="437"/>
    </location>
</feature>
<dbReference type="InterPro" id="IPR001680">
    <property type="entry name" value="WD40_rpt"/>
</dbReference>
<feature type="domain" description="RAVE complex protein Rav1 C-terminal" evidence="2">
    <location>
        <begin position="603"/>
        <end position="1240"/>
    </location>
</feature>
<evidence type="ECO:0000259" key="2">
    <source>
        <dbReference type="Pfam" id="PF12234"/>
    </source>
</evidence>
<dbReference type="Gene3D" id="2.130.10.10">
    <property type="entry name" value="YVTN repeat-like/Quinoprotein amine dehydrogenase"/>
    <property type="match status" value="2"/>
</dbReference>
<evidence type="ECO:0000313" key="4">
    <source>
        <dbReference type="Proteomes" id="UP000243515"/>
    </source>
</evidence>
<dbReference type="InterPro" id="IPR015943">
    <property type="entry name" value="WD40/YVTN_repeat-like_dom_sf"/>
</dbReference>
<dbReference type="InterPro" id="IPR052208">
    <property type="entry name" value="DmX-like/RAVE_component"/>
</dbReference>
<sequence length="1324" mass="149835">MRAVLPGRPQPKLQALSTASWDGLRIVAYISGHALIILRGAQELLQTIYVNETELLEAVTIDEATGRIAVCGGSDIFIYHPYWIKRETLKWSLAHTFRGEKDGEIIQTLSWGCTDELLTGGSSLMIWLLSNTPQLAWEKRLANLVKFAQFSPDAELIATTGYYDRLVKIWRRLAFGAGNIRFEVSYLPHPAAVTGVHWRKPYHRDQSIENILYTICADQMIRVWTVMDHQAPSILQLWAEIDMHASIQPRDALKAYGDRRYGFIIDSRDFCAATERAVQQNADNKDNPALEHIIEVARKSPEICVIIDDRGYVSAWGLENIGCKAKSPSDIFNILHVEGLNFSFVPEVAPEEDYAQFSAFTSSTSEGSLALLVHYFDGRIEWLDSKVDTFFDPTPRQNRLTSRGTWSGHTAPIKKIVRNASGHVLVSRTDDNNAMIWRQKSHNAGSVLVRQSSMFSDEHIHRTCVIGNGKFLVNLHHESISLWDVRPFHAERLALCSFQLSSKPLCVLLIPTADRNVDLAYVATVGADMKGVAWEIHLPSNDNQMSNANGSYVHLREFCKFSLGLEDDISYILPVDPAGQQTKISGFLDLFAADIALSYTFRGTIHTWAAKVDRDNSKMDWLLTSTVETGIMNISLASGSSIRKAALVDEDRTHLTIWDTSCGQLEFEEHFSPCDIIRDLDWTSTPDMQSILAVGFPHKVILLSQLRYDYLDSGPSWTQIREIWIRDLTPHPIGDSCWLSNGNLVVGAGNQLFVYDKQIEINNRLVTELRIPSYGNLFVDLFDVVSRLNGPLPVFHPQFLAQCILGGKMNLVHYILTCLHKKLKFYVDGDELDSFLELPLENFYRDPDVGAPSSCPLFNFSADNESLTLDENIAAILNGNLTRVTLPQLSSQEQFRLVDTIECVATVEKHRRSMDDNAARYLLFFRQHMLRRSQGVAHSDRVTWREIIWAFHSGSQDILIDLVSRQFNGKMLWKSARESGIFMWLSDATALRAQLEIVARNEYMKTEEKNPIDCSLYYLALRKKNILQGLWRMASWHPEQSAILRLLANNFQEPRWRTAALKNAYVLLGKRRFEYAVAFFLLADHLRDAVDICINKIGDIQLAITIIRAYEGDDGPTLREVLEERVLVDAASEGNRWLASWAFWMLNRRDMAVRSLISPIETLLPPTPASPGSPGMIGLQAKSYLSNDPALIVLYKQLREKTLQTLKGATRIPPVAEWSFILRNARLYDRMGCDLLALDLVCHWEFLRGPPPSTKSLPLGLEKTELDYRNLLKRRSSLVVADMPASFSFSKDVKSPTTPQKATHLKPPVFEEPDVNSLLDSFGF</sequence>
<keyword evidence="1" id="KW-0853">WD repeat</keyword>
<dbReference type="SMART" id="SM00320">
    <property type="entry name" value="WD40"/>
    <property type="match status" value="5"/>
</dbReference>
<dbReference type="Proteomes" id="UP000243515">
    <property type="component" value="Unassembled WGS sequence"/>
</dbReference>
<evidence type="ECO:0000313" key="3">
    <source>
        <dbReference type="EMBL" id="OXV07643.1"/>
    </source>
</evidence>
<keyword evidence="4" id="KW-1185">Reference proteome</keyword>
<dbReference type="OrthoDB" id="342131at2759"/>
<dbReference type="GO" id="GO:0043291">
    <property type="term" value="C:RAVE complex"/>
    <property type="evidence" value="ECO:0007669"/>
    <property type="project" value="TreeGrafter"/>
</dbReference>
<comment type="caution">
    <text evidence="3">The sequence shown here is derived from an EMBL/GenBank/DDBJ whole genome shotgun (WGS) entry which is preliminary data.</text>
</comment>
<organism evidence="3 4">
    <name type="scientific">Elaphomyces granulatus</name>
    <dbReference type="NCBI Taxonomy" id="519963"/>
    <lineage>
        <taxon>Eukaryota</taxon>
        <taxon>Fungi</taxon>
        <taxon>Dikarya</taxon>
        <taxon>Ascomycota</taxon>
        <taxon>Pezizomycotina</taxon>
        <taxon>Eurotiomycetes</taxon>
        <taxon>Eurotiomycetidae</taxon>
        <taxon>Eurotiales</taxon>
        <taxon>Elaphomycetaceae</taxon>
        <taxon>Elaphomyces</taxon>
    </lineage>
</organism>